<dbReference type="GO" id="GO:0047952">
    <property type="term" value="F:glycerol-3-phosphate dehydrogenase [NAD(P)+] activity"/>
    <property type="evidence" value="ECO:0007669"/>
    <property type="project" value="TreeGrafter"/>
</dbReference>
<dbReference type="AlphaFoldDB" id="A0A382ZMD7"/>
<dbReference type="Pfam" id="PF07479">
    <property type="entry name" value="NAD_Gly3P_dh_C"/>
    <property type="match status" value="1"/>
</dbReference>
<evidence type="ECO:0000259" key="4">
    <source>
        <dbReference type="Pfam" id="PF01210"/>
    </source>
</evidence>
<evidence type="ECO:0000256" key="1">
    <source>
        <dbReference type="ARBA" id="ARBA00011009"/>
    </source>
</evidence>
<dbReference type="GO" id="GO:0005829">
    <property type="term" value="C:cytosol"/>
    <property type="evidence" value="ECO:0007669"/>
    <property type="project" value="TreeGrafter"/>
</dbReference>
<dbReference type="PROSITE" id="PS00957">
    <property type="entry name" value="NAD_G3PDH"/>
    <property type="match status" value="1"/>
</dbReference>
<dbReference type="GO" id="GO:0005975">
    <property type="term" value="P:carbohydrate metabolic process"/>
    <property type="evidence" value="ECO:0007669"/>
    <property type="project" value="InterPro"/>
</dbReference>
<evidence type="ECO:0000256" key="2">
    <source>
        <dbReference type="ARBA" id="ARBA00023002"/>
    </source>
</evidence>
<evidence type="ECO:0008006" key="7">
    <source>
        <dbReference type="Google" id="ProtNLM"/>
    </source>
</evidence>
<reference evidence="6" key="1">
    <citation type="submission" date="2018-05" db="EMBL/GenBank/DDBJ databases">
        <authorList>
            <person name="Lanie J.A."/>
            <person name="Ng W.-L."/>
            <person name="Kazmierczak K.M."/>
            <person name="Andrzejewski T.M."/>
            <person name="Davidsen T.M."/>
            <person name="Wayne K.J."/>
            <person name="Tettelin H."/>
            <person name="Glass J.I."/>
            <person name="Rusch D."/>
            <person name="Podicherti R."/>
            <person name="Tsui H.-C.T."/>
            <person name="Winkler M.E."/>
        </authorList>
    </citation>
    <scope>NUCLEOTIDE SEQUENCE</scope>
</reference>
<keyword evidence="3" id="KW-0520">NAD</keyword>
<dbReference type="NCBIfam" id="NF000940">
    <property type="entry name" value="PRK00094.1-2"/>
    <property type="match status" value="1"/>
</dbReference>
<dbReference type="InterPro" id="IPR008927">
    <property type="entry name" value="6-PGluconate_DH-like_C_sf"/>
</dbReference>
<name>A0A382ZMD7_9ZZZZ</name>
<dbReference type="Gene3D" id="3.40.50.720">
    <property type="entry name" value="NAD(P)-binding Rossmann-like Domain"/>
    <property type="match status" value="1"/>
</dbReference>
<dbReference type="GO" id="GO:0046168">
    <property type="term" value="P:glycerol-3-phosphate catabolic process"/>
    <property type="evidence" value="ECO:0007669"/>
    <property type="project" value="InterPro"/>
</dbReference>
<dbReference type="EMBL" id="UINC01184929">
    <property type="protein sequence ID" value="SVD96389.1"/>
    <property type="molecule type" value="Genomic_DNA"/>
</dbReference>
<dbReference type="InterPro" id="IPR006168">
    <property type="entry name" value="G3P_DH_NAD-dep"/>
</dbReference>
<protein>
    <recommendedName>
        <fullName evidence="7">Glycerol-3-phosphate dehydrogenase NAD-dependent N-terminal domain-containing protein</fullName>
    </recommendedName>
</protein>
<dbReference type="InterPro" id="IPR036291">
    <property type="entry name" value="NAD(P)-bd_dom_sf"/>
</dbReference>
<feature type="domain" description="Glycerol-3-phosphate dehydrogenase NAD-dependent C-terminal" evidence="5">
    <location>
        <begin position="178"/>
        <end position="229"/>
    </location>
</feature>
<dbReference type="PRINTS" id="PR00077">
    <property type="entry name" value="GPDHDRGNASE"/>
</dbReference>
<comment type="similarity">
    <text evidence="1">Belongs to the NAD-dependent glycerol-3-phosphate dehydrogenase family.</text>
</comment>
<evidence type="ECO:0000313" key="6">
    <source>
        <dbReference type="EMBL" id="SVD96389.1"/>
    </source>
</evidence>
<dbReference type="InterPro" id="IPR013328">
    <property type="entry name" value="6PGD_dom2"/>
</dbReference>
<feature type="domain" description="Glycerol-3-phosphate dehydrogenase NAD-dependent N-terminal" evidence="4">
    <location>
        <begin position="3"/>
        <end position="158"/>
    </location>
</feature>
<dbReference type="FunFam" id="3.40.50.720:FF:000019">
    <property type="entry name" value="Glycerol-3-phosphate dehydrogenase [NAD(P)+]"/>
    <property type="match status" value="1"/>
</dbReference>
<evidence type="ECO:0000256" key="3">
    <source>
        <dbReference type="ARBA" id="ARBA00023027"/>
    </source>
</evidence>
<dbReference type="SUPFAM" id="SSF51735">
    <property type="entry name" value="NAD(P)-binding Rossmann-fold domains"/>
    <property type="match status" value="1"/>
</dbReference>
<dbReference type="SUPFAM" id="SSF48179">
    <property type="entry name" value="6-phosphogluconate dehydrogenase C-terminal domain-like"/>
    <property type="match status" value="1"/>
</dbReference>
<keyword evidence="2" id="KW-0560">Oxidoreductase</keyword>
<organism evidence="6">
    <name type="scientific">marine metagenome</name>
    <dbReference type="NCBI Taxonomy" id="408172"/>
    <lineage>
        <taxon>unclassified sequences</taxon>
        <taxon>metagenomes</taxon>
        <taxon>ecological metagenomes</taxon>
    </lineage>
</organism>
<dbReference type="PANTHER" id="PTHR11728">
    <property type="entry name" value="GLYCEROL-3-PHOSPHATE DEHYDROGENASE"/>
    <property type="match status" value="1"/>
</dbReference>
<dbReference type="NCBIfam" id="NF000942">
    <property type="entry name" value="PRK00094.1-4"/>
    <property type="match status" value="1"/>
</dbReference>
<sequence>MNIGIVGAGSWGTALSILLANQGNQIDLWVYEKDLFEIINSTRENTYFLPGHSFPENIRPSKSLKEVVSEKEVILIVVPSHVFRPILNDLNPFLMENCLVVNASKGIENDTLSTIHEILKETIRVRFTPATISGPTFAVEIAAGVPSALVAAAESPKTAERVQRIFSNSRLRVFTSTDLMGVELGGALKNVIAIATGISDGLQLGNNARAALITRGLIEITRIGTAMGA</sequence>
<proteinExistence type="inferred from homology"/>
<dbReference type="PANTHER" id="PTHR11728:SF1">
    <property type="entry name" value="GLYCEROL-3-PHOSPHATE DEHYDROGENASE [NAD(+)] 2, CHLOROPLASTIC"/>
    <property type="match status" value="1"/>
</dbReference>
<dbReference type="InterPro" id="IPR011128">
    <property type="entry name" value="G3P_DH_NAD-dep_N"/>
</dbReference>
<feature type="non-terminal residue" evidence="6">
    <location>
        <position position="229"/>
    </location>
</feature>
<dbReference type="Gene3D" id="1.10.1040.10">
    <property type="entry name" value="N-(1-d-carboxylethyl)-l-norvaline Dehydrogenase, domain 2"/>
    <property type="match status" value="1"/>
</dbReference>
<dbReference type="Pfam" id="PF01210">
    <property type="entry name" value="NAD_Gly3P_dh_N"/>
    <property type="match status" value="1"/>
</dbReference>
<evidence type="ECO:0000259" key="5">
    <source>
        <dbReference type="Pfam" id="PF07479"/>
    </source>
</evidence>
<dbReference type="InterPro" id="IPR006109">
    <property type="entry name" value="G3P_DH_NAD-dep_C"/>
</dbReference>
<dbReference type="GO" id="GO:0051287">
    <property type="term" value="F:NAD binding"/>
    <property type="evidence" value="ECO:0007669"/>
    <property type="project" value="InterPro"/>
</dbReference>
<gene>
    <name evidence="6" type="ORF">METZ01_LOCUS449243</name>
</gene>
<accession>A0A382ZMD7</accession>